<feature type="domain" description="TerD" evidence="3">
    <location>
        <begin position="1"/>
        <end position="168"/>
    </location>
</feature>
<name>A0A8J3ZER3_9ACTN</name>
<dbReference type="Proteomes" id="UP000612585">
    <property type="component" value="Unassembled WGS sequence"/>
</dbReference>
<comment type="similarity">
    <text evidence="1">Belongs to the CAPAB/TerDEXZ family.</text>
</comment>
<accession>A0A8J3ZER3</accession>
<evidence type="ECO:0000313" key="4">
    <source>
        <dbReference type="EMBL" id="GIJ60450.1"/>
    </source>
</evidence>
<evidence type="ECO:0000256" key="1">
    <source>
        <dbReference type="ARBA" id="ARBA00008775"/>
    </source>
</evidence>
<organism evidence="4 5">
    <name type="scientific">Virgisporangium aurantiacum</name>
    <dbReference type="NCBI Taxonomy" id="175570"/>
    <lineage>
        <taxon>Bacteria</taxon>
        <taxon>Bacillati</taxon>
        <taxon>Actinomycetota</taxon>
        <taxon>Actinomycetes</taxon>
        <taxon>Micromonosporales</taxon>
        <taxon>Micromonosporaceae</taxon>
        <taxon>Virgisporangium</taxon>
    </lineage>
</organism>
<dbReference type="PANTHER" id="PTHR32097">
    <property type="entry name" value="CAMP-BINDING PROTEIN 1-RELATED"/>
    <property type="match status" value="1"/>
</dbReference>
<dbReference type="PANTHER" id="PTHR32097:SF4">
    <property type="entry name" value="GENERAL STRESS PROTEIN 16U"/>
    <property type="match status" value="1"/>
</dbReference>
<comment type="caution">
    <text evidence="4">The sequence shown here is derived from an EMBL/GenBank/DDBJ whole genome shotgun (WGS) entry which is preliminary data.</text>
</comment>
<feature type="compositionally biased region" description="Pro residues" evidence="2">
    <location>
        <begin position="178"/>
        <end position="248"/>
    </location>
</feature>
<evidence type="ECO:0000313" key="5">
    <source>
        <dbReference type="Proteomes" id="UP000612585"/>
    </source>
</evidence>
<dbReference type="PIRSF" id="PIRSF037118">
    <property type="entry name" value="Tellurite_resistance_TerA"/>
    <property type="match status" value="1"/>
</dbReference>
<dbReference type="EMBL" id="BOPG01000056">
    <property type="protein sequence ID" value="GIJ60450.1"/>
    <property type="molecule type" value="Genomic_DNA"/>
</dbReference>
<feature type="region of interest" description="Disordered" evidence="2">
    <location>
        <begin position="168"/>
        <end position="287"/>
    </location>
</feature>
<dbReference type="InterPro" id="IPR003325">
    <property type="entry name" value="TerD"/>
</dbReference>
<keyword evidence="5" id="KW-1185">Reference proteome</keyword>
<dbReference type="RefSeq" id="WP_204004775.1">
    <property type="nucleotide sequence ID" value="NZ_BOPG01000056.1"/>
</dbReference>
<feature type="compositionally biased region" description="Pro residues" evidence="2">
    <location>
        <begin position="256"/>
        <end position="283"/>
    </location>
</feature>
<dbReference type="AlphaFoldDB" id="A0A8J3ZER3"/>
<dbReference type="Gene3D" id="2.60.60.30">
    <property type="entry name" value="sav2460 like domains"/>
    <property type="match status" value="2"/>
</dbReference>
<evidence type="ECO:0000259" key="3">
    <source>
        <dbReference type="Pfam" id="PF02342"/>
    </source>
</evidence>
<protein>
    <recommendedName>
        <fullName evidence="3">TerD domain-containing protein</fullName>
    </recommendedName>
</protein>
<sequence length="499" mass="52817">MSMQKGSNTAVPAQSVRVVLSWRSGAGIPDADGSALLLVNGKVRNDSDFVFYNQPNHPGGAVRYEGKNNSGGTVTDTLWVNLAGMDGPVERVLLAASADGGTFGRVPELSVRVLDAANNAEVARFDAPGATSETAFILGELYKRNGAWKFRAVGQGYDSGLSGLARDFGISVDDDPAPAAPPPAPQQQYQAPPPPPIPPQPYQAPPVAPPAPQYQAPQAPPAPPAPQYQAPQAPPAPQYQAPQAPPAPQYQAPQAPQAPPYQAPPAAPYQAPPAAPQPPPGQPGQPVRLSKITLTKQAPSVSLTKSGASRGALKVNLNWSVRGQAPRKGLFGRRQSALPDLDLDLCALWELQDGDAGIVHPINNRFGSFNGPPYVLLDRDDRSGAAAEGENLTINLDHASKIKRILIFANIYDGADSFTGLDAVATLFPLQGPPIEMHLDECTVTSTAAAVALIENINGEMVVRREARYIVRVDGKSNQQLMDEAYGWGLQWVSAPPKQ</sequence>
<evidence type="ECO:0000256" key="2">
    <source>
        <dbReference type="SAM" id="MobiDB-lite"/>
    </source>
</evidence>
<gene>
    <name evidence="4" type="ORF">Vau01_079660</name>
</gene>
<proteinExistence type="inferred from homology"/>
<dbReference type="CDD" id="cd06974">
    <property type="entry name" value="TerD_like"/>
    <property type="match status" value="2"/>
</dbReference>
<dbReference type="Pfam" id="PF02342">
    <property type="entry name" value="TerD"/>
    <property type="match status" value="1"/>
</dbReference>
<dbReference type="InterPro" id="IPR017115">
    <property type="entry name" value="Tellurite_resistance_TerA"/>
</dbReference>
<dbReference type="InterPro" id="IPR051324">
    <property type="entry name" value="Stress/Tellurium_Resist"/>
</dbReference>
<reference evidence="4" key="1">
    <citation type="submission" date="2021-01" db="EMBL/GenBank/DDBJ databases">
        <title>Whole genome shotgun sequence of Virgisporangium aurantiacum NBRC 16421.</title>
        <authorList>
            <person name="Komaki H."/>
            <person name="Tamura T."/>
        </authorList>
    </citation>
    <scope>NUCLEOTIDE SEQUENCE</scope>
    <source>
        <strain evidence="4">NBRC 16421</strain>
    </source>
</reference>